<comment type="caution">
    <text evidence="1">The sequence shown here is derived from an EMBL/GenBank/DDBJ whole genome shotgun (WGS) entry which is preliminary data.</text>
</comment>
<evidence type="ECO:0000313" key="1">
    <source>
        <dbReference type="EMBL" id="GAA2501226.1"/>
    </source>
</evidence>
<organism evidence="1 2">
    <name type="scientific">Terrabacter carboxydivorans</name>
    <dbReference type="NCBI Taxonomy" id="619730"/>
    <lineage>
        <taxon>Bacteria</taxon>
        <taxon>Bacillati</taxon>
        <taxon>Actinomycetota</taxon>
        <taxon>Actinomycetes</taxon>
        <taxon>Micrococcales</taxon>
        <taxon>Intrasporangiaceae</taxon>
        <taxon>Terrabacter</taxon>
    </lineage>
</organism>
<gene>
    <name evidence="1" type="ORF">GCM10009858_44360</name>
</gene>
<proteinExistence type="predicted"/>
<dbReference type="Proteomes" id="UP001500730">
    <property type="component" value="Unassembled WGS sequence"/>
</dbReference>
<keyword evidence="2" id="KW-1185">Reference proteome</keyword>
<evidence type="ECO:0008006" key="3">
    <source>
        <dbReference type="Google" id="ProtNLM"/>
    </source>
</evidence>
<protein>
    <recommendedName>
        <fullName evidence="3">Integron gene cassette protein</fullName>
    </recommendedName>
</protein>
<dbReference type="EMBL" id="BAAARE010000032">
    <property type="protein sequence ID" value="GAA2501226.1"/>
    <property type="molecule type" value="Genomic_DNA"/>
</dbReference>
<sequence length="102" mass="11345">MDGPDISVVELRAPLTLLLDAVEERFGSRLQFDEDFYWNVPLGDATRVQQDPELNLGSVIDDATSVREFLNRAPGDGIFIWHDVDHLVGVLRAIGRLDLPGS</sequence>
<accession>A0ABN3MFI3</accession>
<name>A0ABN3MFI3_9MICO</name>
<dbReference type="RefSeq" id="WP_344257284.1">
    <property type="nucleotide sequence ID" value="NZ_BAAARE010000032.1"/>
</dbReference>
<reference evidence="1 2" key="1">
    <citation type="journal article" date="2019" name="Int. J. Syst. Evol. Microbiol.">
        <title>The Global Catalogue of Microorganisms (GCM) 10K type strain sequencing project: providing services to taxonomists for standard genome sequencing and annotation.</title>
        <authorList>
            <consortium name="The Broad Institute Genomics Platform"/>
            <consortium name="The Broad Institute Genome Sequencing Center for Infectious Disease"/>
            <person name="Wu L."/>
            <person name="Ma J."/>
        </authorList>
    </citation>
    <scope>NUCLEOTIDE SEQUENCE [LARGE SCALE GENOMIC DNA]</scope>
    <source>
        <strain evidence="1 2">JCM 16259</strain>
    </source>
</reference>
<evidence type="ECO:0000313" key="2">
    <source>
        <dbReference type="Proteomes" id="UP001500730"/>
    </source>
</evidence>